<accession>A0A3M6T8R8</accession>
<proteinExistence type="predicted"/>
<dbReference type="PROSITE" id="PS50103">
    <property type="entry name" value="ZF_C3H1"/>
    <property type="match status" value="1"/>
</dbReference>
<keyword evidence="8" id="KW-1185">Reference proteome</keyword>
<feature type="compositionally biased region" description="Basic and acidic residues" evidence="5">
    <location>
        <begin position="202"/>
        <end position="215"/>
    </location>
</feature>
<dbReference type="OMA" id="KVCVSYR"/>
<organism evidence="7 8">
    <name type="scientific">Pocillopora damicornis</name>
    <name type="common">Cauliflower coral</name>
    <name type="synonym">Millepora damicornis</name>
    <dbReference type="NCBI Taxonomy" id="46731"/>
    <lineage>
        <taxon>Eukaryota</taxon>
        <taxon>Metazoa</taxon>
        <taxon>Cnidaria</taxon>
        <taxon>Anthozoa</taxon>
        <taxon>Hexacorallia</taxon>
        <taxon>Scleractinia</taxon>
        <taxon>Astrocoeniina</taxon>
        <taxon>Pocilloporidae</taxon>
        <taxon>Pocillopora</taxon>
    </lineage>
</organism>
<comment type="caution">
    <text evidence="7">The sequence shown here is derived from an EMBL/GenBank/DDBJ whole genome shotgun (WGS) entry which is preliminary data.</text>
</comment>
<feature type="region of interest" description="Disordered" evidence="5">
    <location>
        <begin position="138"/>
        <end position="215"/>
    </location>
</feature>
<gene>
    <name evidence="7" type="ORF">pdam_00006605</name>
</gene>
<feature type="zinc finger region" description="C3H1-type" evidence="4">
    <location>
        <begin position="113"/>
        <end position="140"/>
    </location>
</feature>
<feature type="domain" description="C3H1-type" evidence="6">
    <location>
        <begin position="113"/>
        <end position="140"/>
    </location>
</feature>
<keyword evidence="3 4" id="KW-0862">Zinc</keyword>
<evidence type="ECO:0000256" key="4">
    <source>
        <dbReference type="PROSITE-ProRule" id="PRU00723"/>
    </source>
</evidence>
<dbReference type="EMBL" id="RCHS01004086">
    <property type="protein sequence ID" value="RMX37733.1"/>
    <property type="molecule type" value="Genomic_DNA"/>
</dbReference>
<dbReference type="AlphaFoldDB" id="A0A3M6T8R8"/>
<evidence type="ECO:0000256" key="1">
    <source>
        <dbReference type="ARBA" id="ARBA00022723"/>
    </source>
</evidence>
<evidence type="ECO:0000256" key="2">
    <source>
        <dbReference type="ARBA" id="ARBA00022771"/>
    </source>
</evidence>
<protein>
    <recommendedName>
        <fullName evidence="6">C3H1-type domain-containing protein</fullName>
    </recommendedName>
</protein>
<evidence type="ECO:0000256" key="5">
    <source>
        <dbReference type="SAM" id="MobiDB-lite"/>
    </source>
</evidence>
<reference evidence="7 8" key="1">
    <citation type="journal article" date="2018" name="Sci. Rep.">
        <title>Comparative analysis of the Pocillopora damicornis genome highlights role of immune system in coral evolution.</title>
        <authorList>
            <person name="Cunning R."/>
            <person name="Bay R.A."/>
            <person name="Gillette P."/>
            <person name="Baker A.C."/>
            <person name="Traylor-Knowles N."/>
        </authorList>
    </citation>
    <scope>NUCLEOTIDE SEQUENCE [LARGE SCALE GENOMIC DNA]</scope>
    <source>
        <strain evidence="7">RSMAS</strain>
        <tissue evidence="7">Whole animal</tissue>
    </source>
</reference>
<evidence type="ECO:0000313" key="7">
    <source>
        <dbReference type="EMBL" id="RMX37733.1"/>
    </source>
</evidence>
<dbReference type="SUPFAM" id="SSF90229">
    <property type="entry name" value="CCCH zinc finger"/>
    <property type="match status" value="1"/>
</dbReference>
<dbReference type="Gene3D" id="4.10.1000.10">
    <property type="entry name" value="Zinc finger, CCCH-type"/>
    <property type="match status" value="1"/>
</dbReference>
<dbReference type="OrthoDB" id="336321at2759"/>
<feature type="compositionally biased region" description="Polar residues" evidence="5">
    <location>
        <begin position="56"/>
        <end position="66"/>
    </location>
</feature>
<dbReference type="STRING" id="46731.A0A3M6T8R8"/>
<evidence type="ECO:0000259" key="6">
    <source>
        <dbReference type="PROSITE" id="PS50103"/>
    </source>
</evidence>
<keyword evidence="2 4" id="KW-0863">Zinc-finger</keyword>
<sequence>MSLLGLVPDYGSDSSSSSGSDEEESKDCESSTSINDNNSGNKGGEAQIPLPLPSLDVSTDSCSSRSASKELNQRAYKTSSVFFNPFLAEEKKKLSVLEKHVQLSEGKSEKDEQKSNKICFKFQKGRCRMGDRCKFLHGIDSGSVNPGTEKPREPSLAGTISTAGTRYEPDEGEERWEPSKKKRKSGVTDSLVPPKRALAAFEKQRRDDKPWTQSL</sequence>
<dbReference type="Proteomes" id="UP000275408">
    <property type="component" value="Unassembled WGS sequence"/>
</dbReference>
<feature type="region of interest" description="Disordered" evidence="5">
    <location>
        <begin position="1"/>
        <end position="73"/>
    </location>
</feature>
<dbReference type="SMART" id="SM00356">
    <property type="entry name" value="ZnF_C3H1"/>
    <property type="match status" value="1"/>
</dbReference>
<dbReference type="InterPro" id="IPR036855">
    <property type="entry name" value="Znf_CCCH_sf"/>
</dbReference>
<keyword evidence="1 4" id="KW-0479">Metal-binding</keyword>
<name>A0A3M6T8R8_POCDA</name>
<evidence type="ECO:0000313" key="8">
    <source>
        <dbReference type="Proteomes" id="UP000275408"/>
    </source>
</evidence>
<evidence type="ECO:0000256" key="3">
    <source>
        <dbReference type="ARBA" id="ARBA00022833"/>
    </source>
</evidence>
<dbReference type="InterPro" id="IPR032297">
    <property type="entry name" value="Torus"/>
</dbReference>
<dbReference type="Pfam" id="PF16131">
    <property type="entry name" value="Torus"/>
    <property type="match status" value="1"/>
</dbReference>
<dbReference type="InterPro" id="IPR000571">
    <property type="entry name" value="Znf_CCCH"/>
</dbReference>
<dbReference type="GO" id="GO:0008270">
    <property type="term" value="F:zinc ion binding"/>
    <property type="evidence" value="ECO:0007669"/>
    <property type="project" value="UniProtKB-KW"/>
</dbReference>